<name>V9E3U2_PHYNI</name>
<accession>V9E3U2</accession>
<dbReference type="EMBL" id="ANIZ01003379">
    <property type="protein sequence ID" value="ETI33785.1"/>
    <property type="molecule type" value="Genomic_DNA"/>
</dbReference>
<proteinExistence type="predicted"/>
<evidence type="ECO:0000313" key="1">
    <source>
        <dbReference type="EMBL" id="ETI33785.1"/>
    </source>
</evidence>
<reference evidence="1 2" key="1">
    <citation type="submission" date="2013-11" db="EMBL/GenBank/DDBJ databases">
        <title>The Genome Sequence of Phytophthora parasitica P1569.</title>
        <authorList>
            <consortium name="The Broad Institute Genomics Platform"/>
            <person name="Russ C."/>
            <person name="Tyler B."/>
            <person name="Panabieres F."/>
            <person name="Shan W."/>
            <person name="Tripathy S."/>
            <person name="Grunwald N."/>
            <person name="Machado M."/>
            <person name="Johnson C.S."/>
            <person name="Arredondo F."/>
            <person name="Hong C."/>
            <person name="Coffey M."/>
            <person name="Young S.K."/>
            <person name="Zeng Q."/>
            <person name="Gargeya S."/>
            <person name="Fitzgerald M."/>
            <person name="Abouelleil A."/>
            <person name="Alvarado L."/>
            <person name="Chapman S.B."/>
            <person name="Gainer-Dewar J."/>
            <person name="Goldberg J."/>
            <person name="Griggs A."/>
            <person name="Gujja S."/>
            <person name="Hansen M."/>
            <person name="Howarth C."/>
            <person name="Imamovic A."/>
            <person name="Ireland A."/>
            <person name="Larimer J."/>
            <person name="McCowan C."/>
            <person name="Murphy C."/>
            <person name="Pearson M."/>
            <person name="Poon T.W."/>
            <person name="Priest M."/>
            <person name="Roberts A."/>
            <person name="Saif S."/>
            <person name="Shea T."/>
            <person name="Sykes S."/>
            <person name="Wortman J."/>
            <person name="Nusbaum C."/>
            <person name="Birren B."/>
        </authorList>
    </citation>
    <scope>NUCLEOTIDE SEQUENCE [LARGE SCALE GENOMIC DNA]</scope>
    <source>
        <strain evidence="1 2">P1569</strain>
    </source>
</reference>
<organism evidence="1 2">
    <name type="scientific">Phytophthora nicotianae P1569</name>
    <dbReference type="NCBI Taxonomy" id="1317065"/>
    <lineage>
        <taxon>Eukaryota</taxon>
        <taxon>Sar</taxon>
        <taxon>Stramenopiles</taxon>
        <taxon>Oomycota</taxon>
        <taxon>Peronosporomycetes</taxon>
        <taxon>Peronosporales</taxon>
        <taxon>Peronosporaceae</taxon>
        <taxon>Phytophthora</taxon>
    </lineage>
</organism>
<dbReference type="Proteomes" id="UP000018721">
    <property type="component" value="Unassembled WGS sequence"/>
</dbReference>
<protein>
    <submittedName>
        <fullName evidence="1">Uncharacterized protein</fullName>
    </submittedName>
</protein>
<dbReference type="HOGENOM" id="CLU_3243365_0_0_1"/>
<keyword evidence="2" id="KW-1185">Reference proteome</keyword>
<dbReference type="AlphaFoldDB" id="V9E3U2"/>
<evidence type="ECO:0000313" key="2">
    <source>
        <dbReference type="Proteomes" id="UP000018721"/>
    </source>
</evidence>
<comment type="caution">
    <text evidence="1">The sequence shown here is derived from an EMBL/GenBank/DDBJ whole genome shotgun (WGS) entry which is preliminary data.</text>
</comment>
<sequence length="43" mass="4690">MVGDEAFWSCVEDALALRCDQAALNMSAGVNKQQYATERTKPA</sequence>
<gene>
    <name evidence="1" type="ORF">F443_19548</name>
</gene>